<gene>
    <name evidence="2" type="ORF">D1164_16690</name>
</gene>
<dbReference type="AlphaFoldDB" id="A0A399CZZ0"/>
<dbReference type="EMBL" id="QWET01000014">
    <property type="protein sequence ID" value="RIH63971.1"/>
    <property type="molecule type" value="Genomic_DNA"/>
</dbReference>
<accession>A0A399CZZ0</accession>
<feature type="transmembrane region" description="Helical" evidence="1">
    <location>
        <begin position="125"/>
        <end position="145"/>
    </location>
</feature>
<evidence type="ECO:0000256" key="1">
    <source>
        <dbReference type="SAM" id="Phobius"/>
    </source>
</evidence>
<feature type="transmembrane region" description="Helical" evidence="1">
    <location>
        <begin position="66"/>
        <end position="84"/>
    </location>
</feature>
<dbReference type="RefSeq" id="WP_119351033.1">
    <property type="nucleotide sequence ID" value="NZ_QWET01000014.1"/>
</dbReference>
<organism evidence="2 3">
    <name type="scientific">Mariniphaga sediminis</name>
    <dbReference type="NCBI Taxonomy" id="1628158"/>
    <lineage>
        <taxon>Bacteria</taxon>
        <taxon>Pseudomonadati</taxon>
        <taxon>Bacteroidota</taxon>
        <taxon>Bacteroidia</taxon>
        <taxon>Marinilabiliales</taxon>
        <taxon>Prolixibacteraceae</taxon>
        <taxon>Mariniphaga</taxon>
    </lineage>
</organism>
<keyword evidence="1" id="KW-1133">Transmembrane helix</keyword>
<keyword evidence="1" id="KW-0472">Membrane</keyword>
<comment type="caution">
    <text evidence="2">The sequence shown here is derived from an EMBL/GenBank/DDBJ whole genome shotgun (WGS) entry which is preliminary data.</text>
</comment>
<evidence type="ECO:0000313" key="2">
    <source>
        <dbReference type="EMBL" id="RIH63971.1"/>
    </source>
</evidence>
<name>A0A399CZZ0_9BACT</name>
<dbReference type="Proteomes" id="UP000266441">
    <property type="component" value="Unassembled WGS sequence"/>
</dbReference>
<sequence length="506" mass="57500">MKKHSVYLLTGLRILIGWHFLYEGIAKLITPGWSAQSYLLGSRWFFADIFHQMASSQGVMEVVDFLNVWGLILIGLSLFTGLLVRWSSVAGSILLFFYFVAYPPIPGYSFGTVTEGSYLWVNKTLIEFFVLLVFVFLPAESFFGADRLIKRWKQEKAHAPVPRTKKEKTSLQRRELLRDLISIPFLGAFAYAAYKKQKWDSFEEKFLTGKPDATTSATLKSFNFSSLNELKGQIPKGRIGDIELSRLIMGGNLIGGWAHARDLLYASELVKAYHTDERVMMTLQLAEKCGVNTILTNIAMARIINKYWHETDGKIQFISDSGQNEENIIKSVEAGASAIYFHGGVADRYVQEGKFDEISKSLELIRSYGKPAGIGGHLLETIQGCVEQGIKPDFWMKTLHHHNYWSAQTDSEQKRTVDEGYKDNIFCFNPQGTIDYMNSLEEPWIAFKIMAAGAIHPKDAVPYAFKNGADFIVMGMYDFQVVEDCNIMLDVLDSDFLKHRQRRWLA</sequence>
<proteinExistence type="predicted"/>
<dbReference type="OrthoDB" id="1429638at2"/>
<feature type="transmembrane region" description="Helical" evidence="1">
    <location>
        <begin position="89"/>
        <end position="105"/>
    </location>
</feature>
<evidence type="ECO:0000313" key="3">
    <source>
        <dbReference type="Proteomes" id="UP000266441"/>
    </source>
</evidence>
<keyword evidence="3" id="KW-1185">Reference proteome</keyword>
<reference evidence="2 3" key="1">
    <citation type="journal article" date="2015" name="Int. J. Syst. Evol. Microbiol.">
        <title>Mariniphaga sediminis sp. nov., isolated from coastal sediment.</title>
        <authorList>
            <person name="Wang F.Q."/>
            <person name="Shen Q.Y."/>
            <person name="Chen G.J."/>
            <person name="Du Z.J."/>
        </authorList>
    </citation>
    <scope>NUCLEOTIDE SEQUENCE [LARGE SCALE GENOMIC DNA]</scope>
    <source>
        <strain evidence="2 3">SY21</strain>
    </source>
</reference>
<keyword evidence="1" id="KW-0812">Transmembrane</keyword>
<protein>
    <submittedName>
        <fullName evidence="2">DoxX family protein</fullName>
    </submittedName>
</protein>